<dbReference type="AlphaFoldDB" id="A0A6J7F0A2"/>
<reference evidence="2" key="1">
    <citation type="submission" date="2020-05" db="EMBL/GenBank/DDBJ databases">
        <authorList>
            <person name="Chiriac C."/>
            <person name="Salcher M."/>
            <person name="Ghai R."/>
            <person name="Kavagutti S V."/>
        </authorList>
    </citation>
    <scope>NUCLEOTIDE SEQUENCE</scope>
</reference>
<gene>
    <name evidence="2" type="ORF">UFOPK3376_02661</name>
</gene>
<feature type="transmembrane region" description="Helical" evidence="1">
    <location>
        <begin position="626"/>
        <end position="647"/>
    </location>
</feature>
<sequence>MTIGRPSGFHPLVWVALSLFGASFVGTAPAIARQDPHRLTPQAITLIHQDLALTPDGQLTISFRADQALPVDSTVVVTAYQRLRNRADLTAAISGTLPRSIDTVDLETGAVIVGTDGTTTIVVPTESTTRTPTALQFSQPGLYPVLVDVRSGSDVIAELTTFVDRLPGANDTAAGVLRVSLAASITAPPVVPDTETPLDATVTADLADLAAFPSTVPLSLSISPEIIERLDAEGRDTISRVFANNLILSQPRIPLDPSAAAAANEQNLFTQWLREGENAVVSLDGAPPSDRSVWFAAADLTTAGASLLRDLGARLMILLPNNYDAATGSLGIFTDTTQLFEVQLPDDTSVPAMVVDPVMATRLDNSLLAPEQAALYAAADLVVTRDQLASAAAPVTGHSMVLALNDGRVPNPELVARIAAMTSGTGAVDFVTLDDLARSTTTMLIDGLPVQIVLPATSSADVSARLGALQMLSAHAATVAGMLVNDAGRANRWNNTISVLHSTALTDDTVNNASSTLNAELGAITAAVAPRPAYAFTLSGRRTTIRIRLENTSAEPLRVMVRMSSTKLTFPKGDQLVELEPLGVTDIAVPVIARSNGSFPVSLDILTPDGNTPLGYTQFLKARVSALTGLAQLLTGGLLLVVMTWWVRHMRRTRRKRHLSATMQYHPAAKDDDESANVAHS</sequence>
<dbReference type="EMBL" id="CAFBLP010000094">
    <property type="protein sequence ID" value="CAB4889087.1"/>
    <property type="molecule type" value="Genomic_DNA"/>
</dbReference>
<protein>
    <submittedName>
        <fullName evidence="2">Unannotated protein</fullName>
    </submittedName>
</protein>
<accession>A0A6J7F0A2</accession>
<evidence type="ECO:0000313" key="2">
    <source>
        <dbReference type="EMBL" id="CAB4889087.1"/>
    </source>
</evidence>
<keyword evidence="1" id="KW-0472">Membrane</keyword>
<keyword evidence="1" id="KW-0812">Transmembrane</keyword>
<organism evidence="2">
    <name type="scientific">freshwater metagenome</name>
    <dbReference type="NCBI Taxonomy" id="449393"/>
    <lineage>
        <taxon>unclassified sequences</taxon>
        <taxon>metagenomes</taxon>
        <taxon>ecological metagenomes</taxon>
    </lineage>
</organism>
<proteinExistence type="predicted"/>
<name>A0A6J7F0A2_9ZZZZ</name>
<keyword evidence="1" id="KW-1133">Transmembrane helix</keyword>
<evidence type="ECO:0000256" key="1">
    <source>
        <dbReference type="SAM" id="Phobius"/>
    </source>
</evidence>